<keyword evidence="4" id="KW-1185">Reference proteome</keyword>
<comment type="caution">
    <text evidence="3">The sequence shown here is derived from an EMBL/GenBank/DDBJ whole genome shotgun (WGS) entry which is preliminary data.</text>
</comment>
<gene>
    <name evidence="3" type="ORF">CBF30_09865</name>
</gene>
<name>A0A430AFQ3_9ENTE</name>
<feature type="domain" description="Bacterial Ig" evidence="1">
    <location>
        <begin position="566"/>
        <end position="649"/>
    </location>
</feature>
<dbReference type="OrthoDB" id="2195222at2"/>
<dbReference type="Pfam" id="PF17936">
    <property type="entry name" value="Big_6"/>
    <property type="match status" value="5"/>
</dbReference>
<feature type="domain" description="Bacterial Ig" evidence="1">
    <location>
        <begin position="231"/>
        <end position="311"/>
    </location>
</feature>
<evidence type="ECO:0000259" key="1">
    <source>
        <dbReference type="Pfam" id="PF17936"/>
    </source>
</evidence>
<evidence type="ECO:0000259" key="2">
    <source>
        <dbReference type="Pfam" id="PF24424"/>
    </source>
</evidence>
<dbReference type="NCBIfam" id="NF033510">
    <property type="entry name" value="Ca_tandemer"/>
    <property type="match status" value="1"/>
</dbReference>
<evidence type="ECO:0000313" key="3">
    <source>
        <dbReference type="EMBL" id="RSU06544.1"/>
    </source>
</evidence>
<feature type="domain" description="Bacterial Ig" evidence="1">
    <location>
        <begin position="314"/>
        <end position="396"/>
    </location>
</feature>
<evidence type="ECO:0000313" key="4">
    <source>
        <dbReference type="Proteomes" id="UP000288669"/>
    </source>
</evidence>
<evidence type="ECO:0008006" key="5">
    <source>
        <dbReference type="Google" id="ProtNLM"/>
    </source>
</evidence>
<reference evidence="3 4" key="1">
    <citation type="submission" date="2017-05" db="EMBL/GenBank/DDBJ databases">
        <title>Vagococcus spp. assemblies.</title>
        <authorList>
            <person name="Gulvik C.A."/>
        </authorList>
    </citation>
    <scope>NUCLEOTIDE SEQUENCE [LARGE SCALE GENOMIC DNA]</scope>
    <source>
        <strain evidence="3 4">DSM 24756</strain>
    </source>
</reference>
<accession>A0A430AFQ3</accession>
<dbReference type="PROSITE" id="PS51257">
    <property type="entry name" value="PROKAR_LIPOPROTEIN"/>
    <property type="match status" value="1"/>
</dbReference>
<sequence>MNLKNKGTIQKLVTMGVIGLACPFVLHTKQVQASVTNPFSTLAKTTQVTPMHHLLSENPLVSTNKSTTSVAGKMEPNFDVSTGWQVKDYTSTLDIPVDNVFLHDATRPNTKVHYASTNFFNIGDSHFLAEKHVKLKANKKYKIKLLYGMKLTAMNPTNMPDGKVSFNGEEFTATEKPLTDQVFEKEVITDKDQDYVISIEFHSNDSSGVFLMVGYDENDKDGGIVEESAVDAPTVTAPEAKTSIVTGTGVAGDTIKVSDNKGTELGTAKVDKDGNYSVTTNRALNYNEELSVVQIDKDQHESDPVKTTVKDTIAPEKPVANDVEVSDQKVVGTAEENSTIEVKNEAGDVVGTSKADANGKFDFKLSKAVTAGEILTVNAKDEAGNVSEATSIKVVDNVAPVAPEVQKIMDTDTTLKGNTKKANCKVTVEIGDQYFYGDSDDKGDFTIDLHHAYTAGTEVKVFSTDASGNVSPTTSVKVMTDKQTEKPKVFNLGDSDTNLKGKAEKNAKVKVVIDGEEYDDQVDENGQFDIQLNHTFAKGIQGTVTATGISGKESDPTSFEVIDNTAPEVPVLNKFTDVDQEVKGKTEAKATVDVYLTDILTGKKSRFQGTADDKGEFSVNVERTYVAKSQLEVTATDDAGNTSSLATAKVLSSKTLDMSLQSVTSQSMKAAGTTSRANVHYMVKIKDQIFEGDSDQNGKFAFDLPHMYEVGTPIHMSATDDEDATQKDAVVLPRTVTVSNLLPEMTNITGVGDPDAEVTITLTSSDGNVDETIKASTDKDGKFKADFKRALVMGDSVTVTQVKNGVTSDPAQFFIGTF</sequence>
<dbReference type="RefSeq" id="WP_126826040.1">
    <property type="nucleotide sequence ID" value="NZ_JBHLWU010000001.1"/>
</dbReference>
<dbReference type="InterPro" id="IPR041498">
    <property type="entry name" value="Big_6"/>
</dbReference>
<feature type="domain" description="Bacterial Ig" evidence="1">
    <location>
        <begin position="399"/>
        <end position="478"/>
    </location>
</feature>
<dbReference type="InterPro" id="IPR057034">
    <property type="entry name" value="FNG"/>
</dbReference>
<dbReference type="AlphaFoldDB" id="A0A430AFQ3"/>
<dbReference type="EMBL" id="NGJZ01000003">
    <property type="protein sequence ID" value="RSU06544.1"/>
    <property type="molecule type" value="Genomic_DNA"/>
</dbReference>
<feature type="domain" description="FNG" evidence="2">
    <location>
        <begin position="77"/>
        <end position="226"/>
    </location>
</feature>
<protein>
    <recommendedName>
        <fullName evidence="5">Bacterial Ig domain-containing protein</fullName>
    </recommendedName>
</protein>
<organism evidence="3 4">
    <name type="scientific">Vagococcus entomophilus</name>
    <dbReference type="NCBI Taxonomy" id="1160095"/>
    <lineage>
        <taxon>Bacteria</taxon>
        <taxon>Bacillati</taxon>
        <taxon>Bacillota</taxon>
        <taxon>Bacilli</taxon>
        <taxon>Lactobacillales</taxon>
        <taxon>Enterococcaceae</taxon>
        <taxon>Vagococcus</taxon>
    </lineage>
</organism>
<feature type="domain" description="Bacterial Ig" evidence="1">
    <location>
        <begin position="486"/>
        <end position="563"/>
    </location>
</feature>
<dbReference type="Pfam" id="PF24424">
    <property type="entry name" value="FNG"/>
    <property type="match status" value="1"/>
</dbReference>
<dbReference type="InterPro" id="IPR013783">
    <property type="entry name" value="Ig-like_fold"/>
</dbReference>
<dbReference type="Proteomes" id="UP000288669">
    <property type="component" value="Unassembled WGS sequence"/>
</dbReference>
<proteinExistence type="predicted"/>
<dbReference type="Gene3D" id="2.60.40.10">
    <property type="entry name" value="Immunoglobulins"/>
    <property type="match status" value="5"/>
</dbReference>